<keyword evidence="1" id="KW-0732">Signal</keyword>
<evidence type="ECO:0000256" key="1">
    <source>
        <dbReference type="SAM" id="SignalP"/>
    </source>
</evidence>
<dbReference type="Proteomes" id="UP000235826">
    <property type="component" value="Chromosome"/>
</dbReference>
<proteinExistence type="predicted"/>
<keyword evidence="3" id="KW-1185">Reference proteome</keyword>
<feature type="signal peptide" evidence="1">
    <location>
        <begin position="1"/>
        <end position="19"/>
    </location>
</feature>
<accession>A0A2K9PPA6</accession>
<feature type="chain" id="PRO_5014849849" description="Gliding motility protein" evidence="1">
    <location>
        <begin position="20"/>
        <end position="235"/>
    </location>
</feature>
<organism evidence="2 3">
    <name type="scientific">Flavivirga eckloniae</name>
    <dbReference type="NCBI Taxonomy" id="1803846"/>
    <lineage>
        <taxon>Bacteria</taxon>
        <taxon>Pseudomonadati</taxon>
        <taxon>Bacteroidota</taxon>
        <taxon>Flavobacteriia</taxon>
        <taxon>Flavobacteriales</taxon>
        <taxon>Flavobacteriaceae</taxon>
        <taxon>Flavivirga</taxon>
    </lineage>
</organism>
<sequence>MKRIFTIAAVFLFTAITWAQSPEKMTYQAVVRDASNVLVANQTVGTQISIIQGSVNGTTVYVETHVPNSNANGLISLEIGSGTIVSGAFNSIDWSKGPYFIKIETDPKGGTTYTIKGTSQLLSVPYALHAKTAETISGGSRIITINEDTTLDVGDQLVFINGPYIVSFPASPVDGMKLVICSIYNAARISGNGKILRIAGVIVNYPLSFGILESNMVTFYYSSVMDAWIGGGANG</sequence>
<dbReference type="KEGG" id="fek:C1H87_09395"/>
<evidence type="ECO:0000313" key="2">
    <source>
        <dbReference type="EMBL" id="AUP78903.1"/>
    </source>
</evidence>
<dbReference type="RefSeq" id="WP_102755558.1">
    <property type="nucleotide sequence ID" value="NZ_CP025791.1"/>
</dbReference>
<evidence type="ECO:0000313" key="3">
    <source>
        <dbReference type="Proteomes" id="UP000235826"/>
    </source>
</evidence>
<dbReference type="OrthoDB" id="9765957at2"/>
<dbReference type="AlphaFoldDB" id="A0A2K9PPA6"/>
<dbReference type="EMBL" id="CP025791">
    <property type="protein sequence ID" value="AUP78903.1"/>
    <property type="molecule type" value="Genomic_DNA"/>
</dbReference>
<reference evidence="2 3" key="1">
    <citation type="submission" date="2018-01" db="EMBL/GenBank/DDBJ databases">
        <title>Complete genome sequence of Flavivirga eckloniae ECD14 isolated from seaweed Ecklonia cava.</title>
        <authorList>
            <person name="Lee J.H."/>
            <person name="Baik K.S."/>
            <person name="Seong C.N."/>
        </authorList>
    </citation>
    <scope>NUCLEOTIDE SEQUENCE [LARGE SCALE GENOMIC DNA]</scope>
    <source>
        <strain evidence="2 3">ECD14</strain>
    </source>
</reference>
<evidence type="ECO:0008006" key="4">
    <source>
        <dbReference type="Google" id="ProtNLM"/>
    </source>
</evidence>
<name>A0A2K9PPA6_9FLAO</name>
<protein>
    <recommendedName>
        <fullName evidence="4">Gliding motility protein</fullName>
    </recommendedName>
</protein>
<gene>
    <name evidence="2" type="ORF">C1H87_09395</name>
</gene>